<comment type="subunit">
    <text evidence="9">Forms a complex with SecD. Part of the essential Sec protein translocation apparatus which comprises SecA, SecYEG and auxiliary proteins SecDF-YajC and YidC.</text>
</comment>
<dbReference type="GO" id="GO:0043952">
    <property type="term" value="P:protein transport by the Sec complex"/>
    <property type="evidence" value="ECO:0007669"/>
    <property type="project" value="UniProtKB-UniRule"/>
</dbReference>
<gene>
    <name evidence="9 11" type="primary">secF</name>
    <name evidence="11" type="ORF">FHP25_07080</name>
</gene>
<dbReference type="NCBIfam" id="TIGR00966">
    <property type="entry name" value="transloc_SecF"/>
    <property type="match status" value="1"/>
</dbReference>
<dbReference type="OrthoDB" id="9774769at2"/>
<organism evidence="11 12">
    <name type="scientific">Vineibacter terrae</name>
    <dbReference type="NCBI Taxonomy" id="2586908"/>
    <lineage>
        <taxon>Bacteria</taxon>
        <taxon>Pseudomonadati</taxon>
        <taxon>Pseudomonadota</taxon>
        <taxon>Alphaproteobacteria</taxon>
        <taxon>Hyphomicrobiales</taxon>
        <taxon>Vineibacter</taxon>
    </lineage>
</organism>
<reference evidence="11 12" key="1">
    <citation type="submission" date="2019-06" db="EMBL/GenBank/DDBJ databases">
        <title>New taxonomy in bacterial strain CC-CFT640, isolated from vineyard.</title>
        <authorList>
            <person name="Lin S.-Y."/>
            <person name="Tsai C.-F."/>
            <person name="Young C.-C."/>
        </authorList>
    </citation>
    <scope>NUCLEOTIDE SEQUENCE [LARGE SCALE GENOMIC DNA]</scope>
    <source>
        <strain evidence="11 12">CC-CFT640</strain>
    </source>
</reference>
<evidence type="ECO:0000256" key="2">
    <source>
        <dbReference type="ARBA" id="ARBA00022448"/>
    </source>
</evidence>
<feature type="transmembrane region" description="Helical" evidence="9">
    <location>
        <begin position="21"/>
        <end position="43"/>
    </location>
</feature>
<evidence type="ECO:0000256" key="7">
    <source>
        <dbReference type="ARBA" id="ARBA00023010"/>
    </source>
</evidence>
<dbReference type="SUPFAM" id="SSF82866">
    <property type="entry name" value="Multidrug efflux transporter AcrB transmembrane domain"/>
    <property type="match status" value="1"/>
</dbReference>
<comment type="similarity">
    <text evidence="9">Belongs to the SecD/SecF family. SecF subfamily.</text>
</comment>
<dbReference type="RefSeq" id="WP_147846221.1">
    <property type="nucleotide sequence ID" value="NZ_VDUZ01000006.1"/>
</dbReference>
<comment type="caution">
    <text evidence="11">The sequence shown here is derived from an EMBL/GenBank/DDBJ whole genome shotgun (WGS) entry which is preliminary data.</text>
</comment>
<dbReference type="InterPro" id="IPR022646">
    <property type="entry name" value="SecD/SecF_CS"/>
</dbReference>
<dbReference type="Pfam" id="PF07549">
    <property type="entry name" value="Sec_GG"/>
    <property type="match status" value="1"/>
</dbReference>
<dbReference type="NCBIfam" id="TIGR00916">
    <property type="entry name" value="2A0604s01"/>
    <property type="match status" value="1"/>
</dbReference>
<dbReference type="InterPro" id="IPR005665">
    <property type="entry name" value="SecF_bac"/>
</dbReference>
<evidence type="ECO:0000313" key="12">
    <source>
        <dbReference type="Proteomes" id="UP000321638"/>
    </source>
</evidence>
<evidence type="ECO:0000256" key="1">
    <source>
        <dbReference type="ARBA" id="ARBA00004651"/>
    </source>
</evidence>
<dbReference type="InterPro" id="IPR022813">
    <property type="entry name" value="SecD/SecF_arch_bac"/>
</dbReference>
<dbReference type="PANTHER" id="PTHR30081:SF8">
    <property type="entry name" value="PROTEIN TRANSLOCASE SUBUNIT SECF"/>
    <property type="match status" value="1"/>
</dbReference>
<evidence type="ECO:0000256" key="8">
    <source>
        <dbReference type="ARBA" id="ARBA00023136"/>
    </source>
</evidence>
<feature type="domain" description="Protein export membrane protein SecD/SecF C-terminal" evidence="10">
    <location>
        <begin position="196"/>
        <end position="371"/>
    </location>
</feature>
<feature type="transmembrane region" description="Helical" evidence="9">
    <location>
        <begin position="320"/>
        <end position="342"/>
    </location>
</feature>
<dbReference type="Proteomes" id="UP000321638">
    <property type="component" value="Unassembled WGS sequence"/>
</dbReference>
<feature type="transmembrane region" description="Helical" evidence="9">
    <location>
        <begin position="348"/>
        <end position="369"/>
    </location>
</feature>
<keyword evidence="4 9" id="KW-0812">Transmembrane</keyword>
<keyword evidence="8 9" id="KW-0472">Membrane</keyword>
<accession>A0A5C8PRE4</accession>
<evidence type="ECO:0000256" key="6">
    <source>
        <dbReference type="ARBA" id="ARBA00022989"/>
    </source>
</evidence>
<dbReference type="Gene3D" id="1.20.1640.10">
    <property type="entry name" value="Multidrug efflux transporter AcrB transmembrane domain"/>
    <property type="match status" value="1"/>
</dbReference>
<evidence type="ECO:0000313" key="11">
    <source>
        <dbReference type="EMBL" id="TXL78750.1"/>
    </source>
</evidence>
<dbReference type="GO" id="GO:0006605">
    <property type="term" value="P:protein targeting"/>
    <property type="evidence" value="ECO:0007669"/>
    <property type="project" value="UniProtKB-UniRule"/>
</dbReference>
<feature type="transmembrane region" description="Helical" evidence="9">
    <location>
        <begin position="240"/>
        <end position="262"/>
    </location>
</feature>
<keyword evidence="3 9" id="KW-1003">Cell membrane</keyword>
<dbReference type="InterPro" id="IPR022645">
    <property type="entry name" value="SecD/SecF_bac"/>
</dbReference>
<dbReference type="EMBL" id="VDUZ01000006">
    <property type="protein sequence ID" value="TXL78750.1"/>
    <property type="molecule type" value="Genomic_DNA"/>
</dbReference>
<name>A0A5C8PRE4_9HYPH</name>
<keyword evidence="5 9" id="KW-0653">Protein transport</keyword>
<evidence type="ECO:0000256" key="9">
    <source>
        <dbReference type="HAMAP-Rule" id="MF_01464"/>
    </source>
</evidence>
<evidence type="ECO:0000256" key="5">
    <source>
        <dbReference type="ARBA" id="ARBA00022927"/>
    </source>
</evidence>
<evidence type="ECO:0000256" key="3">
    <source>
        <dbReference type="ARBA" id="ARBA00022475"/>
    </source>
</evidence>
<sequence length="396" mass="43070">MFKPVRLLPNKTNFDFLGKRRLALVLSTILNIASIAMVFVVGLNFGIDFQGGIAIEAKSLKGDADLAETRRIGSGLGLGEVSLQEFGAKDTILIRIQRQKGDEACVANASRLLTKAMGNGWSMKPVADTQSGNLELTAPGRISDDQAAKAAAAVGLPENLVRSGTSPATVALEQDQRDEWCQQVGILVAKDALASAYDFRRTESVGPKVGGELLHTGIISVGLVLLAIAIYVWMRFEWQFGVAALIALVHDVLTTVGLFAITQLEFNLTALAALLTIAGYSINDTVVVFDRVRENLRRYKRLSLVELLNVSTNETLARTLMTSGTVFLAVLALVLFAGPVLYSFSIAMLWGVIVGTYSSIWIANASLVYMHFRPDRVRPDDDEKEKTRITDVEVRP</sequence>
<protein>
    <recommendedName>
        <fullName evidence="9">Protein-export membrane protein SecF</fullName>
    </recommendedName>
</protein>
<dbReference type="AlphaFoldDB" id="A0A5C8PRE4"/>
<dbReference type="Pfam" id="PF02355">
    <property type="entry name" value="SecD_SecF_C"/>
    <property type="match status" value="1"/>
</dbReference>
<proteinExistence type="inferred from homology"/>
<keyword evidence="6 9" id="KW-1133">Transmembrane helix</keyword>
<dbReference type="PRINTS" id="PR01755">
    <property type="entry name" value="SECFTRNLCASE"/>
</dbReference>
<feature type="transmembrane region" description="Helical" evidence="9">
    <location>
        <begin position="268"/>
        <end position="289"/>
    </location>
</feature>
<dbReference type="InterPro" id="IPR048634">
    <property type="entry name" value="SecD_SecF_C"/>
</dbReference>
<dbReference type="InterPro" id="IPR055344">
    <property type="entry name" value="SecD_SecF_C_bact"/>
</dbReference>
<keyword evidence="2 9" id="KW-0813">Transport</keyword>
<dbReference type="GO" id="GO:0015450">
    <property type="term" value="F:protein-transporting ATPase activity"/>
    <property type="evidence" value="ECO:0007669"/>
    <property type="project" value="InterPro"/>
</dbReference>
<keyword evidence="12" id="KW-1185">Reference proteome</keyword>
<evidence type="ECO:0000256" key="4">
    <source>
        <dbReference type="ARBA" id="ARBA00022692"/>
    </source>
</evidence>
<dbReference type="GO" id="GO:0005886">
    <property type="term" value="C:plasma membrane"/>
    <property type="evidence" value="ECO:0007669"/>
    <property type="project" value="UniProtKB-SubCell"/>
</dbReference>
<dbReference type="PANTHER" id="PTHR30081">
    <property type="entry name" value="PROTEIN-EXPORT MEMBRANE PROTEIN SEC"/>
    <property type="match status" value="1"/>
</dbReference>
<keyword evidence="7 9" id="KW-0811">Translocation</keyword>
<feature type="transmembrane region" description="Helical" evidence="9">
    <location>
        <begin position="213"/>
        <end position="233"/>
    </location>
</feature>
<comment type="function">
    <text evidence="9">Part of the Sec protein translocase complex. Interacts with the SecYEG preprotein conducting channel. SecDF uses the proton motive force (PMF) to complete protein translocation after the ATP-dependent function of SecA.</text>
</comment>
<dbReference type="HAMAP" id="MF_01464_B">
    <property type="entry name" value="SecF_B"/>
    <property type="match status" value="1"/>
</dbReference>
<evidence type="ECO:0000259" key="10">
    <source>
        <dbReference type="Pfam" id="PF02355"/>
    </source>
</evidence>
<dbReference type="GO" id="GO:0065002">
    <property type="term" value="P:intracellular protein transmembrane transport"/>
    <property type="evidence" value="ECO:0007669"/>
    <property type="project" value="UniProtKB-UniRule"/>
</dbReference>
<comment type="subcellular location">
    <subcellularLocation>
        <location evidence="1 9">Cell membrane</location>
        <topology evidence="1 9">Multi-pass membrane protein</topology>
    </subcellularLocation>
</comment>